<organism evidence="5 6">
    <name type="scientific">Paspalum notatum var. saurae</name>
    <dbReference type="NCBI Taxonomy" id="547442"/>
    <lineage>
        <taxon>Eukaryota</taxon>
        <taxon>Viridiplantae</taxon>
        <taxon>Streptophyta</taxon>
        <taxon>Embryophyta</taxon>
        <taxon>Tracheophyta</taxon>
        <taxon>Spermatophyta</taxon>
        <taxon>Magnoliopsida</taxon>
        <taxon>Liliopsida</taxon>
        <taxon>Poales</taxon>
        <taxon>Poaceae</taxon>
        <taxon>PACMAD clade</taxon>
        <taxon>Panicoideae</taxon>
        <taxon>Andropogonodae</taxon>
        <taxon>Paspaleae</taxon>
        <taxon>Paspalinae</taxon>
        <taxon>Paspalum</taxon>
    </lineage>
</organism>
<feature type="domain" description="K Homology" evidence="4">
    <location>
        <begin position="392"/>
        <end position="462"/>
    </location>
</feature>
<dbReference type="Gene3D" id="3.30.1370.10">
    <property type="entry name" value="K Homology domain, type 1"/>
    <property type="match status" value="1"/>
</dbReference>
<dbReference type="Gene3D" id="3.30.310.210">
    <property type="match status" value="1"/>
</dbReference>
<dbReference type="SUPFAM" id="SSF54791">
    <property type="entry name" value="Eukaryotic type KH-domain (KH-domain type I)"/>
    <property type="match status" value="3"/>
</dbReference>
<evidence type="ECO:0000256" key="3">
    <source>
        <dbReference type="SAM" id="MobiDB-lite"/>
    </source>
</evidence>
<gene>
    <name evidence="5" type="ORF">U9M48_025837</name>
</gene>
<feature type="compositionally biased region" description="Basic residues" evidence="3">
    <location>
        <begin position="521"/>
        <end position="535"/>
    </location>
</feature>
<dbReference type="InterPro" id="IPR004087">
    <property type="entry name" value="KH_dom"/>
</dbReference>
<protein>
    <recommendedName>
        <fullName evidence="4">K Homology domain-containing protein</fullName>
    </recommendedName>
</protein>
<dbReference type="PROSITE" id="PS50084">
    <property type="entry name" value="KH_TYPE_1"/>
    <property type="match status" value="3"/>
</dbReference>
<evidence type="ECO:0000313" key="6">
    <source>
        <dbReference type="Proteomes" id="UP001341281"/>
    </source>
</evidence>
<feature type="domain" description="K Homology" evidence="4">
    <location>
        <begin position="110"/>
        <end position="181"/>
    </location>
</feature>
<dbReference type="Pfam" id="PF00013">
    <property type="entry name" value="KH_1"/>
    <property type="match status" value="3"/>
</dbReference>
<feature type="region of interest" description="Disordered" evidence="3">
    <location>
        <begin position="507"/>
        <end position="535"/>
    </location>
</feature>
<sequence length="535" mass="58685">MAPPLEDEVSVGVQEEEEEEEEDPEEVEPWYPSSDSEPEPPTPPPALPSPEPEPKQVPPTPSLALPSPEPEPEQQQQPSPMTPPPAVVEKKGEGEEEPEAARHRWPGWPGTSVFRLVVPADKVGAVIGRRGEAVRRLCHETRARVRVLDAAAASRIVLVSATEEVESELPPAMNAAIKIFKHINKIEINSDGTLSASAPEICSVRLLVPYAQAAHLIGKQGITIKSIQESTGATIRIMDEDEVLSVESVDERIVDILGAPLKVHNALKSVLELLRKFLVDHGVLHLFERKIQGGAQPLDTSKENQVMDDYPLSVNRDFLSEPQSHGNLIDSRPLYGYDPSFCDPYSSDVIHATDSLTQQSHGSPEGSSSLCGRDPSSRNLYSPDLSQSSDSSLIIKTMQIPFAYAEEIIGVSGRNIELIRSVSGAIVVLEEIGDCLEEVLVTIKGSHSQVQTAHQLVQEVLSSGHNKEPPSRRSCWNVDAGTSLLNSPCAGPRLLHHPPRVIATSRDYPPWHHEDQPPRDHWRHPSHQGHRGYLP</sequence>
<accession>A0AAQ3WXJ2</accession>
<dbReference type="PANTHER" id="PTHR10288">
    <property type="entry name" value="KH DOMAIN CONTAINING RNA BINDING PROTEIN"/>
    <property type="match status" value="1"/>
</dbReference>
<dbReference type="SMART" id="SM00322">
    <property type="entry name" value="KH"/>
    <property type="match status" value="3"/>
</dbReference>
<keyword evidence="1" id="KW-0677">Repeat</keyword>
<dbReference type="EMBL" id="CP144749">
    <property type="protein sequence ID" value="WVZ78072.1"/>
    <property type="molecule type" value="Genomic_DNA"/>
</dbReference>
<evidence type="ECO:0000259" key="4">
    <source>
        <dbReference type="SMART" id="SM00322"/>
    </source>
</evidence>
<evidence type="ECO:0000256" key="1">
    <source>
        <dbReference type="ARBA" id="ARBA00022737"/>
    </source>
</evidence>
<feature type="domain" description="K Homology" evidence="4">
    <location>
        <begin position="200"/>
        <end position="275"/>
    </location>
</feature>
<dbReference type="AlphaFoldDB" id="A0AAQ3WXJ2"/>
<dbReference type="CDD" id="cd22459">
    <property type="entry name" value="KH-I_PEPPER_rpt1_like"/>
    <property type="match status" value="1"/>
</dbReference>
<feature type="compositionally biased region" description="Polar residues" evidence="3">
    <location>
        <begin position="355"/>
        <end position="370"/>
    </location>
</feature>
<keyword evidence="2" id="KW-0694">RNA-binding</keyword>
<dbReference type="Proteomes" id="UP001341281">
    <property type="component" value="Chromosome 05"/>
</dbReference>
<feature type="compositionally biased region" description="Acidic residues" evidence="3">
    <location>
        <begin position="1"/>
        <end position="28"/>
    </location>
</feature>
<name>A0AAQ3WXJ2_PASNO</name>
<dbReference type="CDD" id="cd22460">
    <property type="entry name" value="KH-I_PEPPER_rpt2_like"/>
    <property type="match status" value="1"/>
</dbReference>
<feature type="compositionally biased region" description="Basic and acidic residues" evidence="3">
    <location>
        <begin position="509"/>
        <end position="520"/>
    </location>
</feature>
<dbReference type="InterPro" id="IPR004088">
    <property type="entry name" value="KH_dom_type_1"/>
</dbReference>
<feature type="region of interest" description="Disordered" evidence="3">
    <location>
        <begin position="1"/>
        <end position="106"/>
    </location>
</feature>
<dbReference type="InterPro" id="IPR036612">
    <property type="entry name" value="KH_dom_type_1_sf"/>
</dbReference>
<feature type="compositionally biased region" description="Pro residues" evidence="3">
    <location>
        <begin position="39"/>
        <end position="61"/>
    </location>
</feature>
<feature type="region of interest" description="Disordered" evidence="3">
    <location>
        <begin position="355"/>
        <end position="387"/>
    </location>
</feature>
<proteinExistence type="predicted"/>
<reference evidence="5 6" key="1">
    <citation type="submission" date="2024-02" db="EMBL/GenBank/DDBJ databases">
        <title>High-quality chromosome-scale genome assembly of Pensacola bahiagrass (Paspalum notatum Flugge var. saurae).</title>
        <authorList>
            <person name="Vega J.M."/>
            <person name="Podio M."/>
            <person name="Orjuela J."/>
            <person name="Siena L.A."/>
            <person name="Pessino S.C."/>
            <person name="Combes M.C."/>
            <person name="Mariac C."/>
            <person name="Albertini E."/>
            <person name="Pupilli F."/>
            <person name="Ortiz J.P.A."/>
            <person name="Leblanc O."/>
        </authorList>
    </citation>
    <scope>NUCLEOTIDE SEQUENCE [LARGE SCALE GENOMIC DNA]</scope>
    <source>
        <strain evidence="5">R1</strain>
        <tissue evidence="5">Leaf</tissue>
    </source>
</reference>
<evidence type="ECO:0000256" key="2">
    <source>
        <dbReference type="PROSITE-ProRule" id="PRU00117"/>
    </source>
</evidence>
<dbReference type="GO" id="GO:0003723">
    <property type="term" value="F:RNA binding"/>
    <property type="evidence" value="ECO:0007669"/>
    <property type="project" value="UniProtKB-UniRule"/>
</dbReference>
<evidence type="ECO:0000313" key="5">
    <source>
        <dbReference type="EMBL" id="WVZ78072.1"/>
    </source>
</evidence>
<keyword evidence="6" id="KW-1185">Reference proteome</keyword>